<dbReference type="RefSeq" id="WP_195450675.1">
    <property type="nucleotide sequence ID" value="NZ_JAKNHQ010000003.1"/>
</dbReference>
<dbReference type="SUPFAM" id="SSF53041">
    <property type="entry name" value="Resolvase-like"/>
    <property type="match status" value="1"/>
</dbReference>
<feature type="coiled-coil region" evidence="1">
    <location>
        <begin position="419"/>
        <end position="481"/>
    </location>
</feature>
<dbReference type="PANTHER" id="PTHR30461">
    <property type="entry name" value="DNA-INVERTASE FROM LAMBDOID PROPHAGE"/>
    <property type="match status" value="1"/>
</dbReference>
<dbReference type="InterPro" id="IPR011109">
    <property type="entry name" value="DNA_bind_recombinase_dom"/>
</dbReference>
<reference evidence="4 5" key="1">
    <citation type="submission" date="2022-01" db="EMBL/GenBank/DDBJ databases">
        <title>Collection of gut derived symbiotic bacterial strains cultured from healthy donors.</title>
        <authorList>
            <person name="Lin H."/>
            <person name="Kohout C."/>
            <person name="Waligurski E."/>
            <person name="Pamer E.G."/>
        </authorList>
    </citation>
    <scope>NUCLEOTIDE SEQUENCE [LARGE SCALE GENOMIC DNA]</scope>
    <source>
        <strain evidence="4 5">DFI.7.58</strain>
    </source>
</reference>
<proteinExistence type="predicted"/>
<evidence type="ECO:0000256" key="1">
    <source>
        <dbReference type="SAM" id="Coils"/>
    </source>
</evidence>
<accession>A0ABS9MGW6</accession>
<dbReference type="CDD" id="cd00338">
    <property type="entry name" value="Ser_Recombinase"/>
    <property type="match status" value="1"/>
</dbReference>
<dbReference type="Gene3D" id="3.40.50.1390">
    <property type="entry name" value="Resolvase, N-terminal catalytic domain"/>
    <property type="match status" value="1"/>
</dbReference>
<dbReference type="PROSITE" id="PS51737">
    <property type="entry name" value="RECOMBINASE_DNA_BIND"/>
    <property type="match status" value="1"/>
</dbReference>
<organism evidence="4 5">
    <name type="scientific">Anaeromassilibacillus senegalensis</name>
    <dbReference type="NCBI Taxonomy" id="1673717"/>
    <lineage>
        <taxon>Bacteria</taxon>
        <taxon>Bacillati</taxon>
        <taxon>Bacillota</taxon>
        <taxon>Clostridia</taxon>
        <taxon>Eubacteriales</taxon>
        <taxon>Acutalibacteraceae</taxon>
        <taxon>Anaeromassilibacillus</taxon>
    </lineage>
</organism>
<dbReference type="InterPro" id="IPR050639">
    <property type="entry name" value="SSR_resolvase"/>
</dbReference>
<dbReference type="InterPro" id="IPR025827">
    <property type="entry name" value="Zn_ribbon_recom_dom"/>
</dbReference>
<feature type="domain" description="Resolvase/invertase-type recombinase catalytic" evidence="2">
    <location>
        <begin position="31"/>
        <end position="179"/>
    </location>
</feature>
<evidence type="ECO:0000259" key="3">
    <source>
        <dbReference type="PROSITE" id="PS51737"/>
    </source>
</evidence>
<dbReference type="Proteomes" id="UP001298681">
    <property type="component" value="Unassembled WGS sequence"/>
</dbReference>
<dbReference type="PANTHER" id="PTHR30461:SF23">
    <property type="entry name" value="DNA RECOMBINASE-RELATED"/>
    <property type="match status" value="1"/>
</dbReference>
<sequence length="548" mass="62803">MNVTRIPKKTISVIEPKRSLIVNKEQYHQRRVAAYCRVSTDSEEQLTSYTNQKKVYTEMIAAKPEWEFAGLYADEGISGTRADKRPQFQKMINDCLAGKIDYIITKSVSRFARNTVDCLDHVRMLRARGIGIYFEEQNIDTLQIDSELYLVIYAGFAQSESESISKNVTWSFRKRFQDGKPVFNYKCLLGYRKGEDGEPEIVPEEASIVERIFNMYLSGETINRISTKLREENLQIPGKRFSFSASMIKGILRNERYCGDSILQKTVTIDCIGKVRRKNTGEAPMYYVQNSHVGIISRELFHKTQEELARRMSREPNSTKAATTATGKYSRYALSNVMICAECRSRYKRVTWTSRGKKRVVWRCINRLDYGKRYCKSSPTVDEEALHAAIVRAVNRFNEEDEATYLALMRATIGEAIGLNGNSDEIDLLRRKIDGLNRKMVSLINESVESGEGIESHEAEFKELSDTIELLQGRIKKLEDALLSDQGNDGRILQLQQIIADRASRKMEYDDTIVHQMIECVKVYPDGRLDIIFGGGYLIEEALNEENK</sequence>
<evidence type="ECO:0000259" key="2">
    <source>
        <dbReference type="PROSITE" id="PS51736"/>
    </source>
</evidence>
<keyword evidence="1" id="KW-0175">Coiled coil</keyword>
<dbReference type="Gene3D" id="3.90.1750.20">
    <property type="entry name" value="Putative Large Serine Recombinase, Chain B, Domain 2"/>
    <property type="match status" value="1"/>
</dbReference>
<gene>
    <name evidence="4" type="ORF">L0P57_03715</name>
</gene>
<dbReference type="SMART" id="SM00857">
    <property type="entry name" value="Resolvase"/>
    <property type="match status" value="1"/>
</dbReference>
<evidence type="ECO:0000313" key="4">
    <source>
        <dbReference type="EMBL" id="MCG4610045.1"/>
    </source>
</evidence>
<dbReference type="Pfam" id="PF13408">
    <property type="entry name" value="Zn_ribbon_recom"/>
    <property type="match status" value="1"/>
</dbReference>
<evidence type="ECO:0000313" key="5">
    <source>
        <dbReference type="Proteomes" id="UP001298681"/>
    </source>
</evidence>
<protein>
    <submittedName>
        <fullName evidence="4">Recombinase family protein</fullName>
    </submittedName>
</protein>
<dbReference type="InterPro" id="IPR036162">
    <property type="entry name" value="Resolvase-like_N_sf"/>
</dbReference>
<comment type="caution">
    <text evidence="4">The sequence shown here is derived from an EMBL/GenBank/DDBJ whole genome shotgun (WGS) entry which is preliminary data.</text>
</comment>
<keyword evidence="5" id="KW-1185">Reference proteome</keyword>
<dbReference type="Pfam" id="PF00239">
    <property type="entry name" value="Resolvase"/>
    <property type="match status" value="1"/>
</dbReference>
<dbReference type="InterPro" id="IPR038109">
    <property type="entry name" value="DNA_bind_recomb_sf"/>
</dbReference>
<dbReference type="EMBL" id="JAKNHQ010000003">
    <property type="protein sequence ID" value="MCG4610045.1"/>
    <property type="molecule type" value="Genomic_DNA"/>
</dbReference>
<dbReference type="PROSITE" id="PS51736">
    <property type="entry name" value="RECOMBINASES_3"/>
    <property type="match status" value="1"/>
</dbReference>
<dbReference type="GeneID" id="97380526"/>
<dbReference type="InterPro" id="IPR006119">
    <property type="entry name" value="Resolv_N"/>
</dbReference>
<dbReference type="Pfam" id="PF07508">
    <property type="entry name" value="Recombinase"/>
    <property type="match status" value="1"/>
</dbReference>
<feature type="domain" description="Recombinase" evidence="3">
    <location>
        <begin position="188"/>
        <end position="314"/>
    </location>
</feature>
<name>A0ABS9MGW6_9FIRM</name>